<keyword evidence="1" id="KW-0812">Transmembrane</keyword>
<reference evidence="2 3" key="1">
    <citation type="submission" date="2015-01" db="EMBL/GenBank/DDBJ databases">
        <title>Draft genome sequences of the supercritical CO2 tolerant bacteria Bacillus subterraneus MITOT1 and Bacillus cereus MIT0214.</title>
        <authorList>
            <person name="Peet K.C."/>
            <person name="Thompson J.R."/>
        </authorList>
    </citation>
    <scope>NUCLEOTIDE SEQUENCE [LARGE SCALE GENOMIC DNA]</scope>
    <source>
        <strain evidence="2 3">MITOT1</strain>
    </source>
</reference>
<sequence length="63" mass="7407">MYSSKSIKKGQDHGQDFIKNNGFLHNSQLLYNAVFFPFFLIVSRFILEQFSRHKPKKMASLPE</sequence>
<keyword evidence="3" id="KW-1185">Reference proteome</keyword>
<comment type="caution">
    <text evidence="2">The sequence shown here is derived from an EMBL/GenBank/DDBJ whole genome shotgun (WGS) entry which is preliminary data.</text>
</comment>
<accession>A0A0D6Z7K4</accession>
<protein>
    <submittedName>
        <fullName evidence="2">Uncharacterized protein</fullName>
    </submittedName>
</protein>
<evidence type="ECO:0000313" key="2">
    <source>
        <dbReference type="EMBL" id="KIY20578.1"/>
    </source>
</evidence>
<dbReference type="EMBL" id="JXIQ01000195">
    <property type="protein sequence ID" value="KIY20578.1"/>
    <property type="molecule type" value="Genomic_DNA"/>
</dbReference>
<keyword evidence="1" id="KW-0472">Membrane</keyword>
<dbReference type="PATRIC" id="fig|285983.3.peg.3267"/>
<feature type="transmembrane region" description="Helical" evidence="1">
    <location>
        <begin position="29"/>
        <end position="47"/>
    </location>
</feature>
<name>A0A0D6Z7K4_9BACI</name>
<evidence type="ECO:0000256" key="1">
    <source>
        <dbReference type="SAM" id="Phobius"/>
    </source>
</evidence>
<keyword evidence="1" id="KW-1133">Transmembrane helix</keyword>
<proteinExistence type="predicted"/>
<evidence type="ECO:0000313" key="3">
    <source>
        <dbReference type="Proteomes" id="UP000032512"/>
    </source>
</evidence>
<organism evidence="2 3">
    <name type="scientific">Mesobacillus subterraneus</name>
    <dbReference type="NCBI Taxonomy" id="285983"/>
    <lineage>
        <taxon>Bacteria</taxon>
        <taxon>Bacillati</taxon>
        <taxon>Bacillota</taxon>
        <taxon>Bacilli</taxon>
        <taxon>Bacillales</taxon>
        <taxon>Bacillaceae</taxon>
        <taxon>Mesobacillus</taxon>
    </lineage>
</organism>
<gene>
    <name evidence="2" type="ORF">UB32_18485</name>
</gene>
<dbReference type="Proteomes" id="UP000032512">
    <property type="component" value="Unassembled WGS sequence"/>
</dbReference>
<dbReference type="AlphaFoldDB" id="A0A0D6Z7K4"/>